<protein>
    <submittedName>
        <fullName evidence="1">Uncharacterized protein</fullName>
    </submittedName>
</protein>
<dbReference type="EMBL" id="JBJJXI010000051">
    <property type="protein sequence ID" value="KAL3400373.1"/>
    <property type="molecule type" value="Genomic_DNA"/>
</dbReference>
<dbReference type="AlphaFoldDB" id="A0ABD2X4S9"/>
<accession>A0ABD2X4S9</accession>
<sequence length="179" mass="20506">MDDFARKTNPLKIFPASLVQPVSNPNSEIHVRRAPLPHGYLSNFVDFKPIHENDNQVLIDLTPHKHKFDGYTYSIPDSKDVRIPIGEPKKYVPYYPSDDLVKALLTLDKALKPLLDTDSYNSALHPPLNPVLALVLSRYGKYISSKSRLYSYTATNNMHNNRPFGQYKYECDENPVFVK</sequence>
<organism evidence="1 2">
    <name type="scientific">Trichogramma kaykai</name>
    <dbReference type="NCBI Taxonomy" id="54128"/>
    <lineage>
        <taxon>Eukaryota</taxon>
        <taxon>Metazoa</taxon>
        <taxon>Ecdysozoa</taxon>
        <taxon>Arthropoda</taxon>
        <taxon>Hexapoda</taxon>
        <taxon>Insecta</taxon>
        <taxon>Pterygota</taxon>
        <taxon>Neoptera</taxon>
        <taxon>Endopterygota</taxon>
        <taxon>Hymenoptera</taxon>
        <taxon>Apocrita</taxon>
        <taxon>Proctotrupomorpha</taxon>
        <taxon>Chalcidoidea</taxon>
        <taxon>Trichogrammatidae</taxon>
        <taxon>Trichogramma</taxon>
    </lineage>
</organism>
<dbReference type="Proteomes" id="UP001627154">
    <property type="component" value="Unassembled WGS sequence"/>
</dbReference>
<evidence type="ECO:0000313" key="1">
    <source>
        <dbReference type="EMBL" id="KAL3400373.1"/>
    </source>
</evidence>
<evidence type="ECO:0000313" key="2">
    <source>
        <dbReference type="Proteomes" id="UP001627154"/>
    </source>
</evidence>
<comment type="caution">
    <text evidence="1">The sequence shown here is derived from an EMBL/GenBank/DDBJ whole genome shotgun (WGS) entry which is preliminary data.</text>
</comment>
<proteinExistence type="predicted"/>
<keyword evidence="2" id="KW-1185">Reference proteome</keyword>
<reference evidence="1 2" key="1">
    <citation type="journal article" date="2024" name="bioRxiv">
        <title>A reference genome for Trichogramma kaykai: A tiny desert-dwelling parasitoid wasp with competing sex-ratio distorters.</title>
        <authorList>
            <person name="Culotta J."/>
            <person name="Lindsey A.R."/>
        </authorList>
    </citation>
    <scope>NUCLEOTIDE SEQUENCE [LARGE SCALE GENOMIC DNA]</scope>
    <source>
        <strain evidence="1 2">KSX58</strain>
    </source>
</reference>
<name>A0ABD2X4S9_9HYME</name>
<gene>
    <name evidence="1" type="ORF">TKK_006239</name>
</gene>